<protein>
    <submittedName>
        <fullName evidence="1">Uncharacterized protein</fullName>
    </submittedName>
</protein>
<dbReference type="EMBL" id="CP048649">
    <property type="protein sequence ID" value="QIB68266.1"/>
    <property type="molecule type" value="Genomic_DNA"/>
</dbReference>
<evidence type="ECO:0000313" key="2">
    <source>
        <dbReference type="Proteomes" id="UP000466848"/>
    </source>
</evidence>
<sequence length="146" mass="16475">MKDLSFNTGMIELAIQGDENRVLRFNPSDEKIADGFLNLVKTVNGRMKGFEEREKKIAEDSLTDLERAENMVGLGLEIDKFFRSELDGLFGEGTSSIVFENLSTFAITENGQCVFANFLAALLPFFEKETKVRSEKVAQIVRENRP</sequence>
<dbReference type="KEGG" id="abut:Ami103574_02585"/>
<accession>A0A858BW12</accession>
<dbReference type="RefSeq" id="WP_163065186.1">
    <property type="nucleotide sequence ID" value="NZ_CP048649.1"/>
</dbReference>
<keyword evidence="2" id="KW-1185">Reference proteome</keyword>
<evidence type="ECO:0000313" key="1">
    <source>
        <dbReference type="EMBL" id="QIB68266.1"/>
    </source>
</evidence>
<dbReference type="Proteomes" id="UP000466848">
    <property type="component" value="Chromosome"/>
</dbReference>
<gene>
    <name evidence="1" type="ORF">Ami103574_02585</name>
</gene>
<organism evidence="1 2">
    <name type="scientific">Aminipila butyrica</name>
    <dbReference type="NCBI Taxonomy" id="433296"/>
    <lineage>
        <taxon>Bacteria</taxon>
        <taxon>Bacillati</taxon>
        <taxon>Bacillota</taxon>
        <taxon>Clostridia</taxon>
        <taxon>Peptostreptococcales</taxon>
        <taxon>Anaerovoracaceae</taxon>
        <taxon>Aminipila</taxon>
    </lineage>
</organism>
<reference evidence="1 2" key="1">
    <citation type="submission" date="2020-02" db="EMBL/GenBank/DDBJ databases">
        <authorList>
            <person name="Kim Y.B."/>
            <person name="Roh S.W."/>
        </authorList>
    </citation>
    <scope>NUCLEOTIDE SEQUENCE [LARGE SCALE GENOMIC DNA]</scope>
    <source>
        <strain evidence="1 2">DSM 103574</strain>
    </source>
</reference>
<name>A0A858BW12_9FIRM</name>
<proteinExistence type="predicted"/>
<dbReference type="AlphaFoldDB" id="A0A858BW12"/>